<feature type="transmembrane region" description="Helical" evidence="1">
    <location>
        <begin position="135"/>
        <end position="162"/>
    </location>
</feature>
<evidence type="ECO:0000313" key="3">
    <source>
        <dbReference type="Proteomes" id="UP000218505"/>
    </source>
</evidence>
<keyword evidence="1" id="KW-0812">Transmembrane</keyword>
<organism evidence="2 3">
    <name type="scientific">Actinosynnema pretiosum</name>
    <dbReference type="NCBI Taxonomy" id="42197"/>
    <lineage>
        <taxon>Bacteria</taxon>
        <taxon>Bacillati</taxon>
        <taxon>Actinomycetota</taxon>
        <taxon>Actinomycetes</taxon>
        <taxon>Pseudonocardiales</taxon>
        <taxon>Pseudonocardiaceae</taxon>
        <taxon>Actinosynnema</taxon>
    </lineage>
</organism>
<dbReference type="Pfam" id="PF12730">
    <property type="entry name" value="ABC2_membrane_4"/>
    <property type="match status" value="1"/>
</dbReference>
<feature type="transmembrane region" description="Helical" evidence="1">
    <location>
        <begin position="265"/>
        <end position="284"/>
    </location>
</feature>
<feature type="transmembrane region" description="Helical" evidence="1">
    <location>
        <begin position="40"/>
        <end position="60"/>
    </location>
</feature>
<keyword evidence="1" id="KW-0472">Membrane</keyword>
<dbReference type="Proteomes" id="UP000218505">
    <property type="component" value="Chromosome"/>
</dbReference>
<proteinExistence type="predicted"/>
<dbReference type="GO" id="GO:0140359">
    <property type="term" value="F:ABC-type transporter activity"/>
    <property type="evidence" value="ECO:0007669"/>
    <property type="project" value="InterPro"/>
</dbReference>
<dbReference type="AlphaFoldDB" id="A0A290Z0H5"/>
<dbReference type="GO" id="GO:0005886">
    <property type="term" value="C:plasma membrane"/>
    <property type="evidence" value="ECO:0007669"/>
    <property type="project" value="UniProtKB-SubCell"/>
</dbReference>
<keyword evidence="3" id="KW-1185">Reference proteome</keyword>
<dbReference type="KEGG" id="apre:CNX65_03710"/>
<accession>A0A290Z0H5</accession>
<protein>
    <recommendedName>
        <fullName evidence="4">ABC transporter permease</fullName>
    </recommendedName>
</protein>
<evidence type="ECO:0008006" key="4">
    <source>
        <dbReference type="Google" id="ProtNLM"/>
    </source>
</evidence>
<dbReference type="PANTHER" id="PTHR37305:SF1">
    <property type="entry name" value="MEMBRANE PROTEIN"/>
    <property type="match status" value="1"/>
</dbReference>
<gene>
    <name evidence="2" type="ORF">CNX65_03710</name>
</gene>
<sequence length="288" mass="29486">MTVAQATPAVPGRAAARTSAPLGRQLLSELRWIIRRPRTLFGLGALALIPVVAGVGLWFAADGPGPAGAGIAAIISGNGLVLPVFVLLMTLPVLLPLVGAIWAADGIAGEAQHGTLRGLLLSPVGRLRLLGIKAFGVAVMSLLSVTVIAVVGAVVGAVLFGGQGMLTLSGSSLPLGPALGRIALVVLLVSVQVWAVAAVALAVSTTTEHPLVVMATTLAGLIVFGLLMVFDSLSWLHPYLLSYSWTGLADVIRDPLPTGQLWESTALAGCYILIGLSLAAMRLVTKDH</sequence>
<reference evidence="2" key="1">
    <citation type="submission" date="2017-09" db="EMBL/GenBank/DDBJ databases">
        <title>Complete Genome Sequence of ansamitocin-producing Bacterium Actinosynnema pretiosum X47.</title>
        <authorList>
            <person name="Cao G."/>
            <person name="Zong G."/>
            <person name="Zhong C."/>
            <person name="Fu J."/>
        </authorList>
    </citation>
    <scope>NUCLEOTIDE SEQUENCE [LARGE SCALE GENOMIC DNA]</scope>
    <source>
        <strain evidence="2">X47</strain>
    </source>
</reference>
<evidence type="ECO:0000256" key="1">
    <source>
        <dbReference type="SAM" id="Phobius"/>
    </source>
</evidence>
<feature type="transmembrane region" description="Helical" evidence="1">
    <location>
        <begin position="80"/>
        <end position="104"/>
    </location>
</feature>
<dbReference type="EMBL" id="CP023445">
    <property type="protein sequence ID" value="ATE52502.1"/>
    <property type="molecule type" value="Genomic_DNA"/>
</dbReference>
<evidence type="ECO:0000313" key="2">
    <source>
        <dbReference type="EMBL" id="ATE52502.1"/>
    </source>
</evidence>
<keyword evidence="1" id="KW-1133">Transmembrane helix</keyword>
<dbReference type="PANTHER" id="PTHR37305">
    <property type="entry name" value="INTEGRAL MEMBRANE PROTEIN-RELATED"/>
    <property type="match status" value="1"/>
</dbReference>
<name>A0A290Z0H5_9PSEU</name>
<dbReference type="RefSeq" id="WP_096491507.1">
    <property type="nucleotide sequence ID" value="NZ_CP023445.1"/>
</dbReference>
<feature type="transmembrane region" description="Helical" evidence="1">
    <location>
        <begin position="182"/>
        <end position="204"/>
    </location>
</feature>
<feature type="transmembrane region" description="Helical" evidence="1">
    <location>
        <begin position="211"/>
        <end position="230"/>
    </location>
</feature>